<comment type="subcellular location">
    <subcellularLocation>
        <location evidence="1">Membrane</location>
        <topology evidence="1">Peripheral membrane protein</topology>
    </subcellularLocation>
</comment>
<feature type="region of interest" description="Disordered" evidence="6">
    <location>
        <begin position="381"/>
        <end position="412"/>
    </location>
</feature>
<dbReference type="SUPFAM" id="SSF48464">
    <property type="entry name" value="ENTH/VHS domain"/>
    <property type="match status" value="1"/>
</dbReference>
<sequence>MSSVMVERATSDMLIGPDWAMNLEICDILNREPGQAKVVVKSLKKRIIHKNPKVQLLALTVLETMIKNCGDIVHMHVAERDILHEMVKIVKKRHDYHVKERILTLIDTWQEVFGGERARYPQYFAAFQELLRLGAVFPQRSNGSVPIITPPQTQPLQNYPPPLRISQQDEPELSIPDFPALSLTEIQNARGIMDILSEMLDALDPGNREGLRQDVIVDLVDQCRSYKQRVVQLVNSTSNEELLGQGLSLNDDMQRVLAKHDAIAAGIAIRVEKPKSLQSQSESSATRKPDTANEPVQRSLASTSTTNQSPFEILALPAPPSSSSSKARVPAAPKIDLLSGDDYIKPEPANSLALVPVTEYSASDQNVLAFADMFEQNTANKSNKNLPNSFSSSSSNSISSQTYPPPVRPALSQLPAAYPNEATSNAIVPYDQQPQLNSTGSSSGQPAYGMNQQKQAIYYGTANRNGDTPPAPWEIKRSTNPFDDDRPVRTALQPESVQPQPVQVSQQGNGFMPAQPMPRGQPGGLQLQPVGGTQLEPPQPQPMQLNMQYGLMHPSMQMNQGMVMYPQQAFGGGYYGMNQQQLYGVQISGNGYGQPSGGYYIPNAAYAYASANELSQRMNSLSVQNGGSNGTTANKQSRPEDSLFGDLLSIAKMKQSKPAAGKVGG</sequence>
<feature type="region of interest" description="Disordered" evidence="6">
    <location>
        <begin position="621"/>
        <end position="641"/>
    </location>
</feature>
<evidence type="ECO:0000256" key="2">
    <source>
        <dbReference type="ARBA" id="ARBA00007708"/>
    </source>
</evidence>
<evidence type="ECO:0000256" key="5">
    <source>
        <dbReference type="ARBA" id="ARBA00023136"/>
    </source>
</evidence>
<evidence type="ECO:0000256" key="6">
    <source>
        <dbReference type="SAM" id="MobiDB-lite"/>
    </source>
</evidence>
<evidence type="ECO:0000256" key="1">
    <source>
        <dbReference type="ARBA" id="ARBA00004170"/>
    </source>
</evidence>
<dbReference type="SMART" id="SM00288">
    <property type="entry name" value="VHS"/>
    <property type="match status" value="1"/>
</dbReference>
<evidence type="ECO:0000259" key="7">
    <source>
        <dbReference type="PROSITE" id="PS50179"/>
    </source>
</evidence>
<keyword evidence="4" id="KW-0653">Protein transport</keyword>
<dbReference type="InterPro" id="IPR008942">
    <property type="entry name" value="ENTH_VHS"/>
</dbReference>
<dbReference type="Gene3D" id="1.20.58.160">
    <property type="match status" value="1"/>
</dbReference>
<dbReference type="AlphaFoldDB" id="A0A8T0XIC7"/>
<dbReference type="PROSITE" id="PS50179">
    <property type="entry name" value="VHS"/>
    <property type="match status" value="1"/>
</dbReference>
<evidence type="ECO:0000313" key="10">
    <source>
        <dbReference type="Proteomes" id="UP000823388"/>
    </source>
</evidence>
<feature type="compositionally biased region" description="Polar residues" evidence="6">
    <location>
        <begin position="621"/>
        <end position="636"/>
    </location>
</feature>
<keyword evidence="3" id="KW-0813">Transport</keyword>
<accession>A0A8T0XIC7</accession>
<comment type="similarity">
    <text evidence="2">Belongs to the TOM1 family.</text>
</comment>
<dbReference type="FunFam" id="1.25.40.90:FF:000028">
    <property type="entry name" value="TOM1-like protein 2"/>
    <property type="match status" value="1"/>
</dbReference>
<evidence type="ECO:0000313" key="9">
    <source>
        <dbReference type="EMBL" id="KAG2657696.1"/>
    </source>
</evidence>
<dbReference type="InterPro" id="IPR044836">
    <property type="entry name" value="TOL_plant"/>
</dbReference>
<dbReference type="CDD" id="cd14231">
    <property type="entry name" value="GAT_GGA-like_plant"/>
    <property type="match status" value="1"/>
</dbReference>
<evidence type="ECO:0008006" key="11">
    <source>
        <dbReference type="Google" id="ProtNLM"/>
    </source>
</evidence>
<dbReference type="InterPro" id="IPR038425">
    <property type="entry name" value="GAT_sf"/>
</dbReference>
<feature type="compositionally biased region" description="Polar residues" evidence="6">
    <location>
        <begin position="294"/>
        <end position="310"/>
    </location>
</feature>
<dbReference type="Pfam" id="PF03127">
    <property type="entry name" value="GAT"/>
    <property type="match status" value="1"/>
</dbReference>
<dbReference type="Gene3D" id="1.25.40.90">
    <property type="match status" value="1"/>
</dbReference>
<dbReference type="Pfam" id="PF00790">
    <property type="entry name" value="VHS"/>
    <property type="match status" value="1"/>
</dbReference>
<evidence type="ECO:0000256" key="4">
    <source>
        <dbReference type="ARBA" id="ARBA00022927"/>
    </source>
</evidence>
<dbReference type="PROSITE" id="PS50909">
    <property type="entry name" value="GAT"/>
    <property type="match status" value="1"/>
</dbReference>
<dbReference type="GO" id="GO:0043328">
    <property type="term" value="P:protein transport to vacuole involved in ubiquitin-dependent protein catabolic process via the multivesicular body sorting pathway"/>
    <property type="evidence" value="ECO:0007669"/>
    <property type="project" value="InterPro"/>
</dbReference>
<keyword evidence="5" id="KW-0472">Membrane</keyword>
<dbReference type="SUPFAM" id="SSF89009">
    <property type="entry name" value="GAT-like domain"/>
    <property type="match status" value="1"/>
</dbReference>
<dbReference type="PANTHER" id="PTHR45898">
    <property type="entry name" value="TOM1-LIKE PROTEIN"/>
    <property type="match status" value="1"/>
</dbReference>
<dbReference type="Proteomes" id="UP000823388">
    <property type="component" value="Chromosome 1K"/>
</dbReference>
<feature type="domain" description="GAT" evidence="8">
    <location>
        <begin position="177"/>
        <end position="265"/>
    </location>
</feature>
<dbReference type="GO" id="GO:0035091">
    <property type="term" value="F:phosphatidylinositol binding"/>
    <property type="evidence" value="ECO:0007669"/>
    <property type="project" value="InterPro"/>
</dbReference>
<evidence type="ECO:0000256" key="3">
    <source>
        <dbReference type="ARBA" id="ARBA00022448"/>
    </source>
</evidence>
<organism evidence="9 10">
    <name type="scientific">Panicum virgatum</name>
    <name type="common">Blackwell switchgrass</name>
    <dbReference type="NCBI Taxonomy" id="38727"/>
    <lineage>
        <taxon>Eukaryota</taxon>
        <taxon>Viridiplantae</taxon>
        <taxon>Streptophyta</taxon>
        <taxon>Embryophyta</taxon>
        <taxon>Tracheophyta</taxon>
        <taxon>Spermatophyta</taxon>
        <taxon>Magnoliopsida</taxon>
        <taxon>Liliopsida</taxon>
        <taxon>Poales</taxon>
        <taxon>Poaceae</taxon>
        <taxon>PACMAD clade</taxon>
        <taxon>Panicoideae</taxon>
        <taxon>Panicodae</taxon>
        <taxon>Paniceae</taxon>
        <taxon>Panicinae</taxon>
        <taxon>Panicum</taxon>
        <taxon>Panicum sect. Hiantes</taxon>
    </lineage>
</organism>
<dbReference type="OrthoDB" id="2018246at2759"/>
<dbReference type="GO" id="GO:0043130">
    <property type="term" value="F:ubiquitin binding"/>
    <property type="evidence" value="ECO:0007669"/>
    <property type="project" value="InterPro"/>
</dbReference>
<dbReference type="GO" id="GO:0005737">
    <property type="term" value="C:cytoplasm"/>
    <property type="evidence" value="ECO:0007669"/>
    <property type="project" value="UniProtKB-ARBA"/>
</dbReference>
<proteinExistence type="inferred from homology"/>
<dbReference type="InterPro" id="IPR004152">
    <property type="entry name" value="GAT_dom"/>
</dbReference>
<comment type="caution">
    <text evidence="9">The sequence shown here is derived from an EMBL/GenBank/DDBJ whole genome shotgun (WGS) entry which is preliminary data.</text>
</comment>
<evidence type="ECO:0000259" key="8">
    <source>
        <dbReference type="PROSITE" id="PS50909"/>
    </source>
</evidence>
<name>A0A8T0XIC7_PANVG</name>
<dbReference type="EMBL" id="CM029037">
    <property type="protein sequence ID" value="KAG2657696.1"/>
    <property type="molecule type" value="Genomic_DNA"/>
</dbReference>
<gene>
    <name evidence="9" type="ORF">PVAP13_1KG197200</name>
</gene>
<feature type="domain" description="VHS" evidence="7">
    <location>
        <begin position="9"/>
        <end position="138"/>
    </location>
</feature>
<protein>
    <recommendedName>
        <fullName evidence="11">TOM1-like protein 2</fullName>
    </recommendedName>
</protein>
<dbReference type="PANTHER" id="PTHR45898:SF4">
    <property type="entry name" value="TARGET OF MYB PROTEIN 1"/>
    <property type="match status" value="1"/>
</dbReference>
<feature type="region of interest" description="Disordered" evidence="6">
    <location>
        <begin position="274"/>
        <end position="328"/>
    </location>
</feature>
<feature type="compositionally biased region" description="Low complexity" evidence="6">
    <location>
        <begin position="381"/>
        <end position="400"/>
    </location>
</feature>
<keyword evidence="10" id="KW-1185">Reference proteome</keyword>
<dbReference type="GO" id="GO:0016020">
    <property type="term" value="C:membrane"/>
    <property type="evidence" value="ECO:0007669"/>
    <property type="project" value="UniProtKB-SubCell"/>
</dbReference>
<dbReference type="CDD" id="cd03561">
    <property type="entry name" value="VHS"/>
    <property type="match status" value="1"/>
</dbReference>
<reference evidence="9 10" key="1">
    <citation type="submission" date="2020-05" db="EMBL/GenBank/DDBJ databases">
        <title>WGS assembly of Panicum virgatum.</title>
        <authorList>
            <person name="Lovell J.T."/>
            <person name="Jenkins J."/>
            <person name="Shu S."/>
            <person name="Juenger T.E."/>
            <person name="Schmutz J."/>
        </authorList>
    </citation>
    <scope>NUCLEOTIDE SEQUENCE [LARGE SCALE GENOMIC DNA]</scope>
    <source>
        <strain evidence="10">cv. AP13</strain>
    </source>
</reference>
<dbReference type="InterPro" id="IPR002014">
    <property type="entry name" value="VHS_dom"/>
</dbReference>